<dbReference type="AlphaFoldDB" id="A0A8J3CDN6"/>
<feature type="transmembrane region" description="Helical" evidence="1">
    <location>
        <begin position="110"/>
        <end position="131"/>
    </location>
</feature>
<reference evidence="2" key="1">
    <citation type="journal article" date="2014" name="Int. J. Syst. Evol. Microbiol.">
        <title>Complete genome sequence of Corynebacterium casei LMG S-19264T (=DSM 44701T), isolated from a smear-ripened cheese.</title>
        <authorList>
            <consortium name="US DOE Joint Genome Institute (JGI-PGF)"/>
            <person name="Walter F."/>
            <person name="Albersmeier A."/>
            <person name="Kalinowski J."/>
            <person name="Ruckert C."/>
        </authorList>
    </citation>
    <scope>NUCLEOTIDE SEQUENCE</scope>
    <source>
        <strain evidence="2">CGMCC 4.5737</strain>
    </source>
</reference>
<keyword evidence="1" id="KW-0812">Transmembrane</keyword>
<accession>A0A8J3CDN6</accession>
<keyword evidence="1" id="KW-1133">Transmembrane helix</keyword>
<organism evidence="2 3">
    <name type="scientific">Longimycelium tulufanense</name>
    <dbReference type="NCBI Taxonomy" id="907463"/>
    <lineage>
        <taxon>Bacteria</taxon>
        <taxon>Bacillati</taxon>
        <taxon>Actinomycetota</taxon>
        <taxon>Actinomycetes</taxon>
        <taxon>Pseudonocardiales</taxon>
        <taxon>Pseudonocardiaceae</taxon>
        <taxon>Longimycelium</taxon>
    </lineage>
</organism>
<keyword evidence="3" id="KW-1185">Reference proteome</keyword>
<reference evidence="2" key="2">
    <citation type="submission" date="2020-09" db="EMBL/GenBank/DDBJ databases">
        <authorList>
            <person name="Sun Q."/>
            <person name="Zhou Y."/>
        </authorList>
    </citation>
    <scope>NUCLEOTIDE SEQUENCE</scope>
    <source>
        <strain evidence="2">CGMCC 4.5737</strain>
    </source>
</reference>
<feature type="transmembrane region" description="Helical" evidence="1">
    <location>
        <begin position="229"/>
        <end position="252"/>
    </location>
</feature>
<sequence length="260" mass="26779">MIAAVSPCAFTMLLAYVLVVVAGGRGLARIPALRRALVTSGVMAAGFVATFGVGAAVVASVTMPWQDYAPVLALVVGFLSVMAGILLVAGRNLPSVIPGSKQASQWVGPTLGYGAAYAAASLGCALGPFIATIDVPGSTPFGVVLTAIGYGVGFALVVAVPTAGVSVAMDALNVFRRLAPHIPRITGVLLFASGFYVFYYATYLLRSRGKPGDPVVETTEKVRSSVEHWLTLLGPGPLVAVLLLMVAVPIIARRRRGRAG</sequence>
<evidence type="ECO:0000256" key="1">
    <source>
        <dbReference type="SAM" id="Phobius"/>
    </source>
</evidence>
<feature type="transmembrane region" description="Helical" evidence="1">
    <location>
        <begin position="143"/>
        <end position="169"/>
    </location>
</feature>
<proteinExistence type="predicted"/>
<evidence type="ECO:0000313" key="3">
    <source>
        <dbReference type="Proteomes" id="UP000637578"/>
    </source>
</evidence>
<evidence type="ECO:0000313" key="2">
    <source>
        <dbReference type="EMBL" id="GGM53214.1"/>
    </source>
</evidence>
<protein>
    <submittedName>
        <fullName evidence="2">Cytochrome C biogenesis protein CcdA</fullName>
    </submittedName>
</protein>
<dbReference type="EMBL" id="BMMK01000010">
    <property type="protein sequence ID" value="GGM53214.1"/>
    <property type="molecule type" value="Genomic_DNA"/>
</dbReference>
<keyword evidence="1" id="KW-0472">Membrane</keyword>
<feature type="transmembrane region" description="Helical" evidence="1">
    <location>
        <begin position="6"/>
        <end position="24"/>
    </location>
</feature>
<feature type="transmembrane region" description="Helical" evidence="1">
    <location>
        <begin position="181"/>
        <end position="201"/>
    </location>
</feature>
<dbReference type="Proteomes" id="UP000637578">
    <property type="component" value="Unassembled WGS sequence"/>
</dbReference>
<name>A0A8J3CDN6_9PSEU</name>
<feature type="transmembrane region" description="Helical" evidence="1">
    <location>
        <begin position="68"/>
        <end position="89"/>
    </location>
</feature>
<comment type="caution">
    <text evidence="2">The sequence shown here is derived from an EMBL/GenBank/DDBJ whole genome shotgun (WGS) entry which is preliminary data.</text>
</comment>
<gene>
    <name evidence="2" type="ORF">GCM10012275_25270</name>
</gene>
<feature type="transmembrane region" description="Helical" evidence="1">
    <location>
        <begin position="36"/>
        <end position="62"/>
    </location>
</feature>